<dbReference type="STRING" id="47428.A0A284RAT2"/>
<feature type="region of interest" description="Disordered" evidence="1">
    <location>
        <begin position="294"/>
        <end position="318"/>
    </location>
</feature>
<reference evidence="3" key="1">
    <citation type="journal article" date="2017" name="Nat. Ecol. Evol.">
        <title>Genome expansion and lineage-specific genetic innovations in the forest pathogenic fungi Armillaria.</title>
        <authorList>
            <person name="Sipos G."/>
            <person name="Prasanna A.N."/>
            <person name="Walter M.C."/>
            <person name="O'Connor E."/>
            <person name="Balint B."/>
            <person name="Krizsan K."/>
            <person name="Kiss B."/>
            <person name="Hess J."/>
            <person name="Varga T."/>
            <person name="Slot J."/>
            <person name="Riley R."/>
            <person name="Boka B."/>
            <person name="Rigling D."/>
            <person name="Barry K."/>
            <person name="Lee J."/>
            <person name="Mihaltcheva S."/>
            <person name="LaButti K."/>
            <person name="Lipzen A."/>
            <person name="Waldron R."/>
            <person name="Moloney N.M."/>
            <person name="Sperisen C."/>
            <person name="Kredics L."/>
            <person name="Vagvoelgyi C."/>
            <person name="Patrignani A."/>
            <person name="Fitzpatrick D."/>
            <person name="Nagy I."/>
            <person name="Doyle S."/>
            <person name="Anderson J.B."/>
            <person name="Grigoriev I.V."/>
            <person name="Gueldener U."/>
            <person name="Muensterkoetter M."/>
            <person name="Nagy L.G."/>
        </authorList>
    </citation>
    <scope>NUCLEOTIDE SEQUENCE [LARGE SCALE GENOMIC DNA]</scope>
    <source>
        <strain evidence="3">C18/9</strain>
    </source>
</reference>
<evidence type="ECO:0000313" key="2">
    <source>
        <dbReference type="EMBL" id="SJL05828.1"/>
    </source>
</evidence>
<evidence type="ECO:0000256" key="1">
    <source>
        <dbReference type="SAM" id="MobiDB-lite"/>
    </source>
</evidence>
<accession>A0A284RAT2</accession>
<dbReference type="EMBL" id="FUEG01000006">
    <property type="protein sequence ID" value="SJL05828.1"/>
    <property type="molecule type" value="Genomic_DNA"/>
</dbReference>
<dbReference type="AlphaFoldDB" id="A0A284RAT2"/>
<gene>
    <name evidence="2" type="ORF">ARMOST_09164</name>
</gene>
<organism evidence="2 3">
    <name type="scientific">Armillaria ostoyae</name>
    <name type="common">Armillaria root rot fungus</name>
    <dbReference type="NCBI Taxonomy" id="47428"/>
    <lineage>
        <taxon>Eukaryota</taxon>
        <taxon>Fungi</taxon>
        <taxon>Dikarya</taxon>
        <taxon>Basidiomycota</taxon>
        <taxon>Agaricomycotina</taxon>
        <taxon>Agaricomycetes</taxon>
        <taxon>Agaricomycetidae</taxon>
        <taxon>Agaricales</taxon>
        <taxon>Marasmiineae</taxon>
        <taxon>Physalacriaceae</taxon>
        <taxon>Armillaria</taxon>
    </lineage>
</organism>
<evidence type="ECO:0000313" key="3">
    <source>
        <dbReference type="Proteomes" id="UP000219338"/>
    </source>
</evidence>
<dbReference type="Proteomes" id="UP000219338">
    <property type="component" value="Unassembled WGS sequence"/>
</dbReference>
<name>A0A284RAT2_ARMOS</name>
<feature type="compositionally biased region" description="Basic and acidic residues" evidence="1">
    <location>
        <begin position="294"/>
        <end position="312"/>
    </location>
</feature>
<sequence>MHLTHPQENTIDALIEERAVKDGRHLSRIEQDNTALDNTHITFDEDAQCWRLASQREDCADADETIFTVTGAIEALDLLLILKEYPAMKDKLRFMTQKLTLTGLGSVRFKGSVEALKEIERTGEREFREGQLQGWMPTQVQGYDAIELANRYFRPRGKDYHGEEHALSDEVDPKGILKRNAGSHLIHTKDNEVLYFRGIIEKGKKKYIKAKPQIFRIGDIVEAQCSIVFIKAKGGDIRMKLVLRAIALVNYEHSMNADRARKGGVEWEGNYASAPKVKRKIGFEYEDEEDVAEGKRQHIEVNEGDKGREKGEGMVVEE</sequence>
<dbReference type="OrthoDB" id="3269456at2759"/>
<protein>
    <submittedName>
        <fullName evidence="2">Uncharacterized protein</fullName>
    </submittedName>
</protein>
<proteinExistence type="predicted"/>
<keyword evidence="3" id="KW-1185">Reference proteome</keyword>